<dbReference type="SUPFAM" id="SSF53649">
    <property type="entry name" value="Alkaline phosphatase-like"/>
    <property type="match status" value="1"/>
</dbReference>
<dbReference type="EMBL" id="HBIW01000504">
    <property type="protein sequence ID" value="CAE0684986.1"/>
    <property type="molecule type" value="Transcribed_RNA"/>
</dbReference>
<keyword evidence="3" id="KW-0325">Glycoprotein</keyword>
<dbReference type="InterPro" id="IPR000917">
    <property type="entry name" value="Sulfatase_N"/>
</dbReference>
<feature type="domain" description="Sulfatase N-terminal" evidence="4">
    <location>
        <begin position="84"/>
        <end position="245"/>
    </location>
</feature>
<accession>A0A7S3ZJ98</accession>
<dbReference type="InterPro" id="IPR017850">
    <property type="entry name" value="Alkaline_phosphatase_core_sf"/>
</dbReference>
<dbReference type="PANTHER" id="PTHR10342:SF274">
    <property type="entry name" value="ARYLSULFATASE B"/>
    <property type="match status" value="1"/>
</dbReference>
<keyword evidence="1" id="KW-0479">Metal-binding</keyword>
<proteinExistence type="predicted"/>
<dbReference type="GO" id="GO:0046872">
    <property type="term" value="F:metal ion binding"/>
    <property type="evidence" value="ECO:0007669"/>
    <property type="project" value="UniProtKB-KW"/>
</dbReference>
<keyword evidence="2" id="KW-0106">Calcium</keyword>
<evidence type="ECO:0000256" key="2">
    <source>
        <dbReference type="ARBA" id="ARBA00022837"/>
    </source>
</evidence>
<dbReference type="Pfam" id="PF00884">
    <property type="entry name" value="Sulfatase"/>
    <property type="match status" value="1"/>
</dbReference>
<organism evidence="5">
    <name type="scientific">Pelagomonas calceolata</name>
    <dbReference type="NCBI Taxonomy" id="35677"/>
    <lineage>
        <taxon>Eukaryota</taxon>
        <taxon>Sar</taxon>
        <taxon>Stramenopiles</taxon>
        <taxon>Ochrophyta</taxon>
        <taxon>Pelagophyceae</taxon>
        <taxon>Pelagomonadales</taxon>
        <taxon>Pelagomonadaceae</taxon>
        <taxon>Pelagomonas</taxon>
    </lineage>
</organism>
<reference evidence="5" key="1">
    <citation type="submission" date="2021-01" db="EMBL/GenBank/DDBJ databases">
        <authorList>
            <person name="Corre E."/>
            <person name="Pelletier E."/>
            <person name="Niang G."/>
            <person name="Scheremetjew M."/>
            <person name="Finn R."/>
            <person name="Kale V."/>
            <person name="Holt S."/>
            <person name="Cochrane G."/>
            <person name="Meng A."/>
            <person name="Brown T."/>
            <person name="Cohen L."/>
        </authorList>
    </citation>
    <scope>NUCLEOTIDE SEQUENCE</scope>
    <source>
        <strain evidence="5">CCMP1756</strain>
    </source>
</reference>
<evidence type="ECO:0000256" key="1">
    <source>
        <dbReference type="ARBA" id="ARBA00022723"/>
    </source>
</evidence>
<protein>
    <recommendedName>
        <fullName evidence="4">Sulfatase N-terminal domain-containing protein</fullName>
    </recommendedName>
</protein>
<dbReference type="Gene3D" id="3.30.1120.10">
    <property type="match status" value="1"/>
</dbReference>
<dbReference type="GO" id="GO:0008484">
    <property type="term" value="F:sulfuric ester hydrolase activity"/>
    <property type="evidence" value="ECO:0007669"/>
    <property type="project" value="InterPro"/>
</dbReference>
<gene>
    <name evidence="5" type="ORF">PCAL00307_LOCUS420</name>
</gene>
<evidence type="ECO:0000259" key="4">
    <source>
        <dbReference type="Pfam" id="PF00884"/>
    </source>
</evidence>
<sequence length="387" mass="41593">MAAGEPGLRLLLRLLSRRGARITFHAIAATDASILHPGLGAQDYTRHESGEWLEGSIALGRRRAFALEAPGHDLWRNDAPLDRSPATDGVHSAELFANEARTVVGAADGERPLYLYYAAQTPHAHFVDGTPQRHVAAARRMGFDGGDARSDVAALVAALDEQVGAVFEAFEARKRPLVFWFLGDNGPEAGTGASAFPFRGAKRTVFEGGIRTPSFIYAPGIVAPGETNAVTRIVDVGPTLLGLVGATVRGLDGRDVRSDWERPSNEDLVLFYDKAARCGAAVRGQYKYVLNGGCLYSDVQHVGWPDDDEDEDPPCVGPGVECLFDLDKDPTERVDVGNSHPAVLAALRALLFDAEIDSAPSRVLETPGDPAADPRLHGGRWVSWLDL</sequence>
<evidence type="ECO:0000256" key="3">
    <source>
        <dbReference type="ARBA" id="ARBA00023180"/>
    </source>
</evidence>
<dbReference type="AlphaFoldDB" id="A0A7S3ZJ98"/>
<name>A0A7S3ZJ98_9STRA</name>
<dbReference type="Gene3D" id="3.40.720.10">
    <property type="entry name" value="Alkaline Phosphatase, subunit A"/>
    <property type="match status" value="1"/>
</dbReference>
<dbReference type="InterPro" id="IPR047115">
    <property type="entry name" value="ARSB"/>
</dbReference>
<dbReference type="PANTHER" id="PTHR10342">
    <property type="entry name" value="ARYLSULFATASE"/>
    <property type="match status" value="1"/>
</dbReference>
<evidence type="ECO:0000313" key="5">
    <source>
        <dbReference type="EMBL" id="CAE0684986.1"/>
    </source>
</evidence>